<feature type="chain" id="PRO_5045995325" evidence="1">
    <location>
        <begin position="19"/>
        <end position="280"/>
    </location>
</feature>
<gene>
    <name evidence="3" type="ORF">M3P05_18230</name>
</gene>
<dbReference type="Proteomes" id="UP001203338">
    <property type="component" value="Unassembled WGS sequence"/>
</dbReference>
<feature type="signal peptide" evidence="1">
    <location>
        <begin position="1"/>
        <end position="18"/>
    </location>
</feature>
<dbReference type="InterPro" id="IPR011055">
    <property type="entry name" value="Dup_hybrid_motif"/>
</dbReference>
<comment type="caution">
    <text evidence="3">The sequence shown here is derived from an EMBL/GenBank/DDBJ whole genome shotgun (WGS) entry which is preliminary data.</text>
</comment>
<dbReference type="EMBL" id="JAMFLX010000035">
    <property type="protein sequence ID" value="MCL6271859.1"/>
    <property type="molecule type" value="Genomic_DNA"/>
</dbReference>
<dbReference type="InterPro" id="IPR016047">
    <property type="entry name" value="M23ase_b-sheet_dom"/>
</dbReference>
<protein>
    <submittedName>
        <fullName evidence="3">M23 family metallopeptidase</fullName>
    </submittedName>
</protein>
<dbReference type="RefSeq" id="WP_249701522.1">
    <property type="nucleotide sequence ID" value="NZ_JAMFLX010000035.1"/>
</dbReference>
<dbReference type="SUPFAM" id="SSF51261">
    <property type="entry name" value="Duplicated hybrid motif"/>
    <property type="match status" value="1"/>
</dbReference>
<evidence type="ECO:0000313" key="3">
    <source>
        <dbReference type="EMBL" id="MCL6271859.1"/>
    </source>
</evidence>
<dbReference type="PANTHER" id="PTHR21666:SF285">
    <property type="entry name" value="M23 FAMILY METALLOPEPTIDASE"/>
    <property type="match status" value="1"/>
</dbReference>
<dbReference type="InterPro" id="IPR050570">
    <property type="entry name" value="Cell_wall_metabolism_enzyme"/>
</dbReference>
<dbReference type="Pfam" id="PF01551">
    <property type="entry name" value="Peptidase_M23"/>
    <property type="match status" value="1"/>
</dbReference>
<organism evidence="3 4">
    <name type="scientific">Parendozoicomonas callyspongiae</name>
    <dbReference type="NCBI Taxonomy" id="2942213"/>
    <lineage>
        <taxon>Bacteria</taxon>
        <taxon>Pseudomonadati</taxon>
        <taxon>Pseudomonadota</taxon>
        <taxon>Gammaproteobacteria</taxon>
        <taxon>Oceanospirillales</taxon>
        <taxon>Endozoicomonadaceae</taxon>
        <taxon>Parendozoicomonas</taxon>
    </lineage>
</organism>
<dbReference type="PANTHER" id="PTHR21666">
    <property type="entry name" value="PEPTIDASE-RELATED"/>
    <property type="match status" value="1"/>
</dbReference>
<accession>A0ABT0PKH3</accession>
<evidence type="ECO:0000259" key="2">
    <source>
        <dbReference type="Pfam" id="PF01551"/>
    </source>
</evidence>
<proteinExistence type="predicted"/>
<dbReference type="Gene3D" id="2.70.70.10">
    <property type="entry name" value="Glucose Permease (Domain IIA)"/>
    <property type="match status" value="1"/>
</dbReference>
<keyword evidence="4" id="KW-1185">Reference proteome</keyword>
<sequence>MKRGILFFFLIWLVPAWAADVSEPLLTQGSLYLGQTAPDTKVFYKGEEVMTTSEGEFVLGFGRDADLDQQYETVTPGGKRQVHALKLHDRDFKIQRITGVAKKYVKPSEDHLRRVKGENKLVWQARDHETTNDDFLDGFIQPVDGPITGVYGSQRYFNGEPRRPHYGLDYAAPTGTVVVAPASGKVVLAHPNMFFSGGTMIIDHGMEVSSSFLHLSKLLVKEGAFVEQGQGVAEVGATGRVTGAHLDWRVNWGQVKLDPALVLKDFPIELPEESSAAGNE</sequence>
<name>A0ABT0PKH3_9GAMM</name>
<evidence type="ECO:0000313" key="4">
    <source>
        <dbReference type="Proteomes" id="UP001203338"/>
    </source>
</evidence>
<keyword evidence="1" id="KW-0732">Signal</keyword>
<feature type="domain" description="M23ase beta-sheet core" evidence="2">
    <location>
        <begin position="164"/>
        <end position="259"/>
    </location>
</feature>
<evidence type="ECO:0000256" key="1">
    <source>
        <dbReference type="SAM" id="SignalP"/>
    </source>
</evidence>
<dbReference type="CDD" id="cd12797">
    <property type="entry name" value="M23_peptidase"/>
    <property type="match status" value="1"/>
</dbReference>
<reference evidence="3 4" key="1">
    <citation type="submission" date="2022-05" db="EMBL/GenBank/DDBJ databases">
        <authorList>
            <person name="Park J.-S."/>
        </authorList>
    </citation>
    <scope>NUCLEOTIDE SEQUENCE [LARGE SCALE GENOMIC DNA]</scope>
    <source>
        <strain evidence="3 4">2012CJ34-2</strain>
    </source>
</reference>